<evidence type="ECO:0000313" key="2">
    <source>
        <dbReference type="EMBL" id="EXX76106.1"/>
    </source>
</evidence>
<accession>A0A015LTW5</accession>
<evidence type="ECO:0000313" key="3">
    <source>
        <dbReference type="Proteomes" id="UP000022910"/>
    </source>
</evidence>
<sequence length="142" mass="15898">MIKMKFFSLLLITIALIATFVVASPTPNEGGSKEIHVSSPGSGPWAVKSTQAINWWSLNIPSDSIVIVKVIDKSTDKVVFEDKSKCGTGTINFEISEDWNVKHEFIAVVYLKDNEECKGFSEKFKIFKTEEYGYGGGYKKEY</sequence>
<dbReference type="EMBL" id="JEMT01012318">
    <property type="protein sequence ID" value="EXX76106.1"/>
    <property type="molecule type" value="Genomic_DNA"/>
</dbReference>
<dbReference type="HOGENOM" id="CLU_1928729_0_0_1"/>
<gene>
    <name evidence="2" type="ORF">RirG_036170</name>
</gene>
<protein>
    <submittedName>
        <fullName evidence="2">Uncharacterized protein</fullName>
    </submittedName>
</protein>
<dbReference type="Proteomes" id="UP000022910">
    <property type="component" value="Unassembled WGS sequence"/>
</dbReference>
<dbReference type="OrthoDB" id="2384680at2759"/>
<proteinExistence type="predicted"/>
<feature type="chain" id="PRO_5001476425" evidence="1">
    <location>
        <begin position="24"/>
        <end position="142"/>
    </location>
</feature>
<reference evidence="2 3" key="1">
    <citation type="submission" date="2014-02" db="EMBL/GenBank/DDBJ databases">
        <title>Single nucleus genome sequencing reveals high similarity among nuclei of an endomycorrhizal fungus.</title>
        <authorList>
            <person name="Lin K."/>
            <person name="Geurts R."/>
            <person name="Zhang Z."/>
            <person name="Limpens E."/>
            <person name="Saunders D.G."/>
            <person name="Mu D."/>
            <person name="Pang E."/>
            <person name="Cao H."/>
            <person name="Cha H."/>
            <person name="Lin T."/>
            <person name="Zhou Q."/>
            <person name="Shang Y."/>
            <person name="Li Y."/>
            <person name="Ivanov S."/>
            <person name="Sharma T."/>
            <person name="Velzen R.V."/>
            <person name="Ruijter N.D."/>
            <person name="Aanen D.K."/>
            <person name="Win J."/>
            <person name="Kamoun S."/>
            <person name="Bisseling T."/>
            <person name="Huang S."/>
        </authorList>
    </citation>
    <scope>NUCLEOTIDE SEQUENCE [LARGE SCALE GENOMIC DNA]</scope>
    <source>
        <strain evidence="3">DAOM197198w</strain>
    </source>
</reference>
<name>A0A015LTW5_RHIIW</name>
<evidence type="ECO:0000256" key="1">
    <source>
        <dbReference type="SAM" id="SignalP"/>
    </source>
</evidence>
<feature type="signal peptide" evidence="1">
    <location>
        <begin position="1"/>
        <end position="23"/>
    </location>
</feature>
<organism evidence="2 3">
    <name type="scientific">Rhizophagus irregularis (strain DAOM 197198w)</name>
    <name type="common">Glomus intraradices</name>
    <dbReference type="NCBI Taxonomy" id="1432141"/>
    <lineage>
        <taxon>Eukaryota</taxon>
        <taxon>Fungi</taxon>
        <taxon>Fungi incertae sedis</taxon>
        <taxon>Mucoromycota</taxon>
        <taxon>Glomeromycotina</taxon>
        <taxon>Glomeromycetes</taxon>
        <taxon>Glomerales</taxon>
        <taxon>Glomeraceae</taxon>
        <taxon>Rhizophagus</taxon>
    </lineage>
</organism>
<keyword evidence="3" id="KW-1185">Reference proteome</keyword>
<dbReference type="AlphaFoldDB" id="A0A015LTW5"/>
<comment type="caution">
    <text evidence="2">The sequence shown here is derived from an EMBL/GenBank/DDBJ whole genome shotgun (WGS) entry which is preliminary data.</text>
</comment>
<keyword evidence="1" id="KW-0732">Signal</keyword>